<name>A0A1H6F2I5_9GAMM</name>
<dbReference type="InterPro" id="IPR037257">
    <property type="entry name" value="T2SS_E_N_sf"/>
</dbReference>
<dbReference type="RefSeq" id="WP_103918438.1">
    <property type="nucleotide sequence ID" value="NZ_FMSV02000046.1"/>
</dbReference>
<organism evidence="5 6">
    <name type="scientific">Candidatus Venteria ishoeyi</name>
    <dbReference type="NCBI Taxonomy" id="1899563"/>
    <lineage>
        <taxon>Bacteria</taxon>
        <taxon>Pseudomonadati</taxon>
        <taxon>Pseudomonadota</taxon>
        <taxon>Gammaproteobacteria</taxon>
        <taxon>Thiotrichales</taxon>
        <taxon>Thiotrichaceae</taxon>
        <taxon>Venteria</taxon>
    </lineage>
</organism>
<dbReference type="PANTHER" id="PTHR30258">
    <property type="entry name" value="TYPE II SECRETION SYSTEM PROTEIN GSPE-RELATED"/>
    <property type="match status" value="1"/>
</dbReference>
<dbReference type="Gene3D" id="3.40.50.300">
    <property type="entry name" value="P-loop containing nucleotide triphosphate hydrolases"/>
    <property type="match status" value="1"/>
</dbReference>
<dbReference type="SMART" id="SM00382">
    <property type="entry name" value="AAA"/>
    <property type="match status" value="1"/>
</dbReference>
<dbReference type="CDD" id="cd01129">
    <property type="entry name" value="PulE-GspE-like"/>
    <property type="match status" value="1"/>
</dbReference>
<dbReference type="Gene3D" id="1.10.40.70">
    <property type="match status" value="1"/>
</dbReference>
<dbReference type="InterPro" id="IPR001482">
    <property type="entry name" value="T2SS/T4SS_dom"/>
</dbReference>
<dbReference type="GO" id="GO:0005524">
    <property type="term" value="F:ATP binding"/>
    <property type="evidence" value="ECO:0007669"/>
    <property type="project" value="UniProtKB-KW"/>
</dbReference>
<evidence type="ECO:0000256" key="2">
    <source>
        <dbReference type="ARBA" id="ARBA00022741"/>
    </source>
</evidence>
<keyword evidence="2" id="KW-0547">Nucleotide-binding</keyword>
<reference evidence="5 6" key="1">
    <citation type="submission" date="2016-10" db="EMBL/GenBank/DDBJ databases">
        <authorList>
            <person name="de Groot N.N."/>
        </authorList>
    </citation>
    <scope>NUCLEOTIDE SEQUENCE [LARGE SCALE GENOMIC DNA]</scope>
    <source>
        <strain evidence="5">MBHS1</strain>
    </source>
</reference>
<protein>
    <submittedName>
        <fullName evidence="5">Type II secretion system protein E</fullName>
    </submittedName>
</protein>
<evidence type="ECO:0000313" key="5">
    <source>
        <dbReference type="EMBL" id="SEH04367.1"/>
    </source>
</evidence>
<sequence length="576" mass="64188">MPQVVIKTAETTPPKQAVTPSCLPQLGERLQQQGLINAQDLQRALEFQNRFGGRLGAVLVRIGAISEDALLRVLSEELGLPVLQGAQLPFDAQPLLAAIEDSQIAVDWWLDQEVIAWKQDEQILCVARDPMADNVQEIIAFYFAEPAPQWLLARNQDVDRLIDLLEKAGEHQSSGNEVGHLRELAEGAPVVEFVNNMLSQAIDQRASDVHIEPEEKIFYVRYRTDGVLTEHLNLPSERFAAIASRIKLIAGLDIAERRLPQDGRLNTRVSGEELDIRVSTLPGVHGESIVMRLLPKERGTTQLEQLGMLEDHYQQFKQWVNEPHGIILVTGPTGSGKSTTLYATIDAINDRSRKIITVEDPVEYQLPHITQVQAHSDIGYTFAKALRSILRQDPDIVMIGEIRDLETAEIAVQASLTGHMVLSTLHTNDALSAFTRLMDMGVEGFMVATSVRAVQAQRLVRTLCTHCAQPTQVLPEIIEHCQAILPSALKDSPQNWRHAVGCPECQGSGYHGRLGIYEIVYMTPELQQKILQGASIQELRDLASTQGYRNLREDGWLKAWQGLTSVEEVLRVTESH</sequence>
<feature type="domain" description="Bacterial type II secretion system protein E" evidence="4">
    <location>
        <begin position="390"/>
        <end position="404"/>
    </location>
</feature>
<gene>
    <name evidence="5" type="primary">xpsE_1</name>
    <name evidence="5" type="ORF">MBHS_00213</name>
</gene>
<dbReference type="SUPFAM" id="SSF52540">
    <property type="entry name" value="P-loop containing nucleoside triphosphate hydrolases"/>
    <property type="match status" value="1"/>
</dbReference>
<comment type="similarity">
    <text evidence="1">Belongs to the GSP E family.</text>
</comment>
<accession>A0A1H6F2I5</accession>
<proteinExistence type="inferred from homology"/>
<dbReference type="AlphaFoldDB" id="A0A1H6F2I5"/>
<dbReference type="InterPro" id="IPR027417">
    <property type="entry name" value="P-loop_NTPase"/>
</dbReference>
<keyword evidence="6" id="KW-1185">Reference proteome</keyword>
<dbReference type="OrthoDB" id="6189814at2"/>
<dbReference type="GO" id="GO:0005886">
    <property type="term" value="C:plasma membrane"/>
    <property type="evidence" value="ECO:0007669"/>
    <property type="project" value="TreeGrafter"/>
</dbReference>
<keyword evidence="3" id="KW-0067">ATP-binding</keyword>
<dbReference type="Proteomes" id="UP000236724">
    <property type="component" value="Unassembled WGS sequence"/>
</dbReference>
<dbReference type="PANTHER" id="PTHR30258:SF2">
    <property type="entry name" value="COMG OPERON PROTEIN 1"/>
    <property type="match status" value="1"/>
</dbReference>
<dbReference type="FunFam" id="3.40.50.300:FF:000398">
    <property type="entry name" value="Type IV pilus assembly ATPase PilB"/>
    <property type="match status" value="1"/>
</dbReference>
<dbReference type="Gene3D" id="3.30.450.90">
    <property type="match status" value="1"/>
</dbReference>
<evidence type="ECO:0000259" key="4">
    <source>
        <dbReference type="PROSITE" id="PS00662"/>
    </source>
</evidence>
<dbReference type="EMBL" id="FMSV02000046">
    <property type="protein sequence ID" value="SEH04367.1"/>
    <property type="molecule type" value="Genomic_DNA"/>
</dbReference>
<dbReference type="PROSITE" id="PS00662">
    <property type="entry name" value="T2SP_E"/>
    <property type="match status" value="1"/>
</dbReference>
<dbReference type="InterPro" id="IPR003593">
    <property type="entry name" value="AAA+_ATPase"/>
</dbReference>
<evidence type="ECO:0000313" key="6">
    <source>
        <dbReference type="Proteomes" id="UP000236724"/>
    </source>
</evidence>
<evidence type="ECO:0000256" key="3">
    <source>
        <dbReference type="ARBA" id="ARBA00022840"/>
    </source>
</evidence>
<dbReference type="FunFam" id="3.30.450.90:FF:000001">
    <property type="entry name" value="Type II secretion system ATPase GspE"/>
    <property type="match status" value="1"/>
</dbReference>
<dbReference type="SUPFAM" id="SSF160246">
    <property type="entry name" value="EspE N-terminal domain-like"/>
    <property type="match status" value="1"/>
</dbReference>
<dbReference type="Pfam" id="PF00437">
    <property type="entry name" value="T2SSE"/>
    <property type="match status" value="1"/>
</dbReference>
<evidence type="ECO:0000256" key="1">
    <source>
        <dbReference type="ARBA" id="ARBA00006611"/>
    </source>
</evidence>
<dbReference type="GO" id="GO:0016887">
    <property type="term" value="F:ATP hydrolysis activity"/>
    <property type="evidence" value="ECO:0007669"/>
    <property type="project" value="TreeGrafter"/>
</dbReference>